<name>A0AAV7LG87_PLEWA</name>
<protein>
    <submittedName>
        <fullName evidence="2">Uncharacterized protein</fullName>
    </submittedName>
</protein>
<accession>A0AAV7LG87</accession>
<evidence type="ECO:0000313" key="3">
    <source>
        <dbReference type="Proteomes" id="UP001066276"/>
    </source>
</evidence>
<feature type="compositionally biased region" description="Basic and acidic residues" evidence="1">
    <location>
        <begin position="28"/>
        <end position="38"/>
    </location>
</feature>
<gene>
    <name evidence="2" type="ORF">NDU88_000986</name>
</gene>
<proteinExistence type="predicted"/>
<comment type="caution">
    <text evidence="2">The sequence shown here is derived from an EMBL/GenBank/DDBJ whole genome shotgun (WGS) entry which is preliminary data.</text>
</comment>
<feature type="region of interest" description="Disordered" evidence="1">
    <location>
        <begin position="1"/>
        <end position="85"/>
    </location>
</feature>
<dbReference type="Proteomes" id="UP001066276">
    <property type="component" value="Chromosome 11"/>
</dbReference>
<sequence>MAGATSTPDTAHRAAAENTGAKKCGRNTSRDCGARLPHDLVPSNSEGHKRRTGATRGKGSLRPLELQDRHLVSVQERPASDAGGQ</sequence>
<evidence type="ECO:0000256" key="1">
    <source>
        <dbReference type="SAM" id="MobiDB-lite"/>
    </source>
</evidence>
<dbReference type="EMBL" id="JANPWB010000015">
    <property type="protein sequence ID" value="KAJ1087823.1"/>
    <property type="molecule type" value="Genomic_DNA"/>
</dbReference>
<dbReference type="AlphaFoldDB" id="A0AAV7LG87"/>
<evidence type="ECO:0000313" key="2">
    <source>
        <dbReference type="EMBL" id="KAJ1087823.1"/>
    </source>
</evidence>
<keyword evidence="3" id="KW-1185">Reference proteome</keyword>
<organism evidence="2 3">
    <name type="scientific">Pleurodeles waltl</name>
    <name type="common">Iberian ribbed newt</name>
    <dbReference type="NCBI Taxonomy" id="8319"/>
    <lineage>
        <taxon>Eukaryota</taxon>
        <taxon>Metazoa</taxon>
        <taxon>Chordata</taxon>
        <taxon>Craniata</taxon>
        <taxon>Vertebrata</taxon>
        <taxon>Euteleostomi</taxon>
        <taxon>Amphibia</taxon>
        <taxon>Batrachia</taxon>
        <taxon>Caudata</taxon>
        <taxon>Salamandroidea</taxon>
        <taxon>Salamandridae</taxon>
        <taxon>Pleurodelinae</taxon>
        <taxon>Pleurodeles</taxon>
    </lineage>
</organism>
<reference evidence="2" key="1">
    <citation type="journal article" date="2022" name="bioRxiv">
        <title>Sequencing and chromosome-scale assembly of the giantPleurodeles waltlgenome.</title>
        <authorList>
            <person name="Brown T."/>
            <person name="Elewa A."/>
            <person name="Iarovenko S."/>
            <person name="Subramanian E."/>
            <person name="Araus A.J."/>
            <person name="Petzold A."/>
            <person name="Susuki M."/>
            <person name="Suzuki K.-i.T."/>
            <person name="Hayashi T."/>
            <person name="Toyoda A."/>
            <person name="Oliveira C."/>
            <person name="Osipova E."/>
            <person name="Leigh N.D."/>
            <person name="Simon A."/>
            <person name="Yun M.H."/>
        </authorList>
    </citation>
    <scope>NUCLEOTIDE SEQUENCE</scope>
    <source>
        <strain evidence="2">20211129_DDA</strain>
        <tissue evidence="2">Liver</tissue>
    </source>
</reference>